<sequence>MTAPEDRLRGLHLGRLLTRTVVGTMLIMALVVGGTLFRVWFVARQDDRSRADVVVVLGAAQYDGRPSAVLEARLEHAVTLYESGVADHILTVGGRQAGDNYTEAEAGEFWLVEHGIPQDRVVAVGEGVDTLGSFRVAARAISERGWDSAVIVSDPWHSLRARTMARDAGIDAWVSPTRRGPIVQTRETQARYILRETAALLHYRFTHAPAEGEDNGLK</sequence>
<keyword evidence="1" id="KW-0472">Membrane</keyword>
<dbReference type="Proteomes" id="UP000185511">
    <property type="component" value="Chromosome"/>
</dbReference>
<reference evidence="4" key="1">
    <citation type="submission" date="2016-06" db="EMBL/GenBank/DDBJ databases">
        <title>Complete genome sequence of Actinoalloteichus fjordicus DSM 46855 (=ADI127-17), type strain of the new species Actinoalloteichus fjordicus.</title>
        <authorList>
            <person name="Ruckert C."/>
            <person name="Nouioui I."/>
            <person name="Willmese J."/>
            <person name="van Wezel G."/>
            <person name="Klenk H.-P."/>
            <person name="Kalinowski J."/>
            <person name="Zotchev S.B."/>
        </authorList>
    </citation>
    <scope>NUCLEOTIDE SEQUENCE [LARGE SCALE GENOMIC DNA]</scope>
    <source>
        <strain evidence="4">ADI127-7</strain>
    </source>
</reference>
<accession>A0AAC9LFH5</accession>
<dbReference type="InterPro" id="IPR051599">
    <property type="entry name" value="Cell_Envelope_Assoc"/>
</dbReference>
<dbReference type="InterPro" id="IPR014729">
    <property type="entry name" value="Rossmann-like_a/b/a_fold"/>
</dbReference>
<feature type="domain" description="DUF218" evidence="2">
    <location>
        <begin position="52"/>
        <end position="198"/>
    </location>
</feature>
<dbReference type="Gene3D" id="3.40.50.620">
    <property type="entry name" value="HUPs"/>
    <property type="match status" value="1"/>
</dbReference>
<keyword evidence="1" id="KW-0812">Transmembrane</keyword>
<dbReference type="GO" id="GO:0005886">
    <property type="term" value="C:plasma membrane"/>
    <property type="evidence" value="ECO:0007669"/>
    <property type="project" value="TreeGrafter"/>
</dbReference>
<keyword evidence="1" id="KW-1133">Transmembrane helix</keyword>
<organism evidence="3 4">
    <name type="scientific">Actinoalloteichus fjordicus</name>
    <dbReference type="NCBI Taxonomy" id="1612552"/>
    <lineage>
        <taxon>Bacteria</taxon>
        <taxon>Bacillati</taxon>
        <taxon>Actinomycetota</taxon>
        <taxon>Actinomycetes</taxon>
        <taxon>Pseudonocardiales</taxon>
        <taxon>Pseudonocardiaceae</taxon>
        <taxon>Actinoalloteichus</taxon>
    </lineage>
</organism>
<dbReference type="KEGG" id="acad:UA74_24370"/>
<protein>
    <recommendedName>
        <fullName evidence="2">DUF218 domain-containing protein</fullName>
    </recommendedName>
</protein>
<dbReference type="Pfam" id="PF02698">
    <property type="entry name" value="DUF218"/>
    <property type="match status" value="1"/>
</dbReference>
<keyword evidence="4" id="KW-1185">Reference proteome</keyword>
<dbReference type="InterPro" id="IPR003848">
    <property type="entry name" value="DUF218"/>
</dbReference>
<name>A0AAC9LFH5_9PSEU</name>
<dbReference type="AlphaFoldDB" id="A0AAC9LFH5"/>
<evidence type="ECO:0000313" key="3">
    <source>
        <dbReference type="EMBL" id="APU16888.1"/>
    </source>
</evidence>
<dbReference type="CDD" id="cd06259">
    <property type="entry name" value="YdcF-like"/>
    <property type="match status" value="1"/>
</dbReference>
<proteinExistence type="predicted"/>
<dbReference type="EMBL" id="CP016076">
    <property type="protein sequence ID" value="APU16888.1"/>
    <property type="molecule type" value="Genomic_DNA"/>
</dbReference>
<dbReference type="PANTHER" id="PTHR30336:SF20">
    <property type="entry name" value="DUF218 DOMAIN-CONTAINING PROTEIN"/>
    <property type="match status" value="1"/>
</dbReference>
<feature type="transmembrane region" description="Helical" evidence="1">
    <location>
        <begin position="20"/>
        <end position="41"/>
    </location>
</feature>
<evidence type="ECO:0000256" key="1">
    <source>
        <dbReference type="SAM" id="Phobius"/>
    </source>
</evidence>
<evidence type="ECO:0000259" key="2">
    <source>
        <dbReference type="Pfam" id="PF02698"/>
    </source>
</evidence>
<evidence type="ECO:0000313" key="4">
    <source>
        <dbReference type="Proteomes" id="UP000185511"/>
    </source>
</evidence>
<dbReference type="RefSeq" id="WP_075742355.1">
    <property type="nucleotide sequence ID" value="NZ_CP016076.1"/>
</dbReference>
<gene>
    <name evidence="3" type="ORF">UA74_24370</name>
</gene>
<dbReference type="PANTHER" id="PTHR30336">
    <property type="entry name" value="INNER MEMBRANE PROTEIN, PROBABLE PERMEASE"/>
    <property type="match status" value="1"/>
</dbReference>